<dbReference type="PANTHER" id="PTHR47245:SF1">
    <property type="entry name" value="FOLDASE PROTEIN PRSA"/>
    <property type="match status" value="1"/>
</dbReference>
<evidence type="ECO:0000256" key="2">
    <source>
        <dbReference type="ARBA" id="ARBA00013194"/>
    </source>
</evidence>
<dbReference type="EC" id="5.2.1.8" evidence="2"/>
<evidence type="ECO:0000313" key="9">
    <source>
        <dbReference type="EMBL" id="MFD2761424.1"/>
    </source>
</evidence>
<dbReference type="InterPro" id="IPR023058">
    <property type="entry name" value="PPIase_PpiC_CS"/>
</dbReference>
<dbReference type="InterPro" id="IPR027304">
    <property type="entry name" value="Trigger_fact/SurA_dom_sf"/>
</dbReference>
<gene>
    <name evidence="9" type="ORF">ACFSUO_10640</name>
</gene>
<keyword evidence="7" id="KW-1133">Transmembrane helix</keyword>
<proteinExistence type="predicted"/>
<keyword evidence="7" id="KW-0812">Transmembrane</keyword>
<organism evidence="9 10">
    <name type="scientific">Lentibacillus juripiscarius</name>
    <dbReference type="NCBI Taxonomy" id="257446"/>
    <lineage>
        <taxon>Bacteria</taxon>
        <taxon>Bacillati</taxon>
        <taxon>Bacillota</taxon>
        <taxon>Bacilli</taxon>
        <taxon>Bacillales</taxon>
        <taxon>Bacillaceae</taxon>
        <taxon>Lentibacillus</taxon>
    </lineage>
</organism>
<sequence length="299" mass="34541">MNRKLLWGVVAVLLITNITTLLFWSQQKQIKLESGTAIDQSEPAAVIGDREISYDEWMTSLRENQGKAQLETMIDYEVVRQLAKELGVSVSEKVIAREIALLTTTQGVMTEKITKKNEKKWREDILYRYRLEALLTADVHIPEDRVKTYYDKYQNQYDFKASTQLSHIVVPDRKTAEKVRKKLAGGSEFGKLARKYSMDEDTKQDGGYLGFFVNSSRSFPASYMTASTDMEERTYSEPIRRDNGFAIIFVHRKLSAIEFTYDEMKPYVKRELAMDKLDQSLSAASLWSELDVEWVYGDE</sequence>
<dbReference type="PROSITE" id="PS50198">
    <property type="entry name" value="PPIC_PPIASE_2"/>
    <property type="match status" value="1"/>
</dbReference>
<evidence type="ECO:0000256" key="5">
    <source>
        <dbReference type="ARBA" id="ARBA00023235"/>
    </source>
</evidence>
<dbReference type="InterPro" id="IPR046357">
    <property type="entry name" value="PPIase_dom_sf"/>
</dbReference>
<keyword evidence="3" id="KW-0732">Signal</keyword>
<dbReference type="Gene3D" id="3.10.50.40">
    <property type="match status" value="1"/>
</dbReference>
<dbReference type="PANTHER" id="PTHR47245">
    <property type="entry name" value="PEPTIDYLPROLYL ISOMERASE"/>
    <property type="match status" value="1"/>
</dbReference>
<evidence type="ECO:0000256" key="1">
    <source>
        <dbReference type="ARBA" id="ARBA00000971"/>
    </source>
</evidence>
<keyword evidence="10" id="KW-1185">Reference proteome</keyword>
<feature type="domain" description="PpiC" evidence="8">
    <location>
        <begin position="160"/>
        <end position="252"/>
    </location>
</feature>
<dbReference type="InterPro" id="IPR000297">
    <property type="entry name" value="PPIase_PpiC"/>
</dbReference>
<keyword evidence="4 6" id="KW-0697">Rotamase</keyword>
<dbReference type="RefSeq" id="WP_382393893.1">
    <property type="nucleotide sequence ID" value="NZ_JBHUNA010000021.1"/>
</dbReference>
<feature type="transmembrane region" description="Helical" evidence="7">
    <location>
        <begin position="6"/>
        <end position="24"/>
    </location>
</feature>
<accession>A0ABW5V980</accession>
<dbReference type="Pfam" id="PF13145">
    <property type="entry name" value="Rotamase_2"/>
    <property type="match status" value="1"/>
</dbReference>
<dbReference type="SUPFAM" id="SSF54534">
    <property type="entry name" value="FKBP-like"/>
    <property type="match status" value="1"/>
</dbReference>
<keyword evidence="7" id="KW-0472">Membrane</keyword>
<reference evidence="10" key="1">
    <citation type="journal article" date="2019" name="Int. J. Syst. Evol. Microbiol.">
        <title>The Global Catalogue of Microorganisms (GCM) 10K type strain sequencing project: providing services to taxonomists for standard genome sequencing and annotation.</title>
        <authorList>
            <consortium name="The Broad Institute Genomics Platform"/>
            <consortium name="The Broad Institute Genome Sequencing Center for Infectious Disease"/>
            <person name="Wu L."/>
            <person name="Ma J."/>
        </authorList>
    </citation>
    <scope>NUCLEOTIDE SEQUENCE [LARGE SCALE GENOMIC DNA]</scope>
    <source>
        <strain evidence="10">TISTR 1535</strain>
    </source>
</reference>
<comment type="catalytic activity">
    <reaction evidence="1">
        <text>[protein]-peptidylproline (omega=180) = [protein]-peptidylproline (omega=0)</text>
        <dbReference type="Rhea" id="RHEA:16237"/>
        <dbReference type="Rhea" id="RHEA-COMP:10747"/>
        <dbReference type="Rhea" id="RHEA-COMP:10748"/>
        <dbReference type="ChEBI" id="CHEBI:83833"/>
        <dbReference type="ChEBI" id="CHEBI:83834"/>
        <dbReference type="EC" id="5.2.1.8"/>
    </reaction>
</comment>
<dbReference type="InterPro" id="IPR050245">
    <property type="entry name" value="PrsA_foldase"/>
</dbReference>
<evidence type="ECO:0000256" key="4">
    <source>
        <dbReference type="ARBA" id="ARBA00023110"/>
    </source>
</evidence>
<dbReference type="GO" id="GO:0016853">
    <property type="term" value="F:isomerase activity"/>
    <property type="evidence" value="ECO:0007669"/>
    <property type="project" value="UniProtKB-KW"/>
</dbReference>
<protein>
    <recommendedName>
        <fullName evidence="2">peptidylprolyl isomerase</fullName>
        <ecNumber evidence="2">5.2.1.8</ecNumber>
    </recommendedName>
</protein>
<dbReference type="Proteomes" id="UP001597502">
    <property type="component" value="Unassembled WGS sequence"/>
</dbReference>
<evidence type="ECO:0000256" key="6">
    <source>
        <dbReference type="PROSITE-ProRule" id="PRU00278"/>
    </source>
</evidence>
<dbReference type="EMBL" id="JBHUNA010000021">
    <property type="protein sequence ID" value="MFD2761424.1"/>
    <property type="molecule type" value="Genomic_DNA"/>
</dbReference>
<dbReference type="Gene3D" id="1.10.4030.10">
    <property type="entry name" value="Porin chaperone SurA, peptide-binding domain"/>
    <property type="match status" value="1"/>
</dbReference>
<evidence type="ECO:0000313" key="10">
    <source>
        <dbReference type="Proteomes" id="UP001597502"/>
    </source>
</evidence>
<evidence type="ECO:0000256" key="3">
    <source>
        <dbReference type="ARBA" id="ARBA00022729"/>
    </source>
</evidence>
<evidence type="ECO:0000256" key="7">
    <source>
        <dbReference type="SAM" id="Phobius"/>
    </source>
</evidence>
<dbReference type="PROSITE" id="PS01096">
    <property type="entry name" value="PPIC_PPIASE_1"/>
    <property type="match status" value="1"/>
</dbReference>
<evidence type="ECO:0000259" key="8">
    <source>
        <dbReference type="PROSITE" id="PS50198"/>
    </source>
</evidence>
<comment type="caution">
    <text evidence="9">The sequence shown here is derived from an EMBL/GenBank/DDBJ whole genome shotgun (WGS) entry which is preliminary data.</text>
</comment>
<keyword evidence="5 6" id="KW-0413">Isomerase</keyword>
<dbReference type="SUPFAM" id="SSF109998">
    <property type="entry name" value="Triger factor/SurA peptide-binding domain-like"/>
    <property type="match status" value="1"/>
</dbReference>
<name>A0ABW5V980_9BACI</name>